<dbReference type="EMBL" id="MN740593">
    <property type="protein sequence ID" value="QHS77826.1"/>
    <property type="molecule type" value="Genomic_DNA"/>
</dbReference>
<reference evidence="1" key="1">
    <citation type="journal article" date="2020" name="Nature">
        <title>Giant virus diversity and host interactions through global metagenomics.</title>
        <authorList>
            <person name="Schulz F."/>
            <person name="Roux S."/>
            <person name="Paez-Espino D."/>
            <person name="Jungbluth S."/>
            <person name="Walsh D.A."/>
            <person name="Denef V.J."/>
            <person name="McMahon K.D."/>
            <person name="Konstantinidis K.T."/>
            <person name="Eloe-Fadrosh E.A."/>
            <person name="Kyrpides N.C."/>
            <person name="Woyke T."/>
        </authorList>
    </citation>
    <scope>NUCLEOTIDE SEQUENCE</scope>
    <source>
        <strain evidence="1">GVMAG-S-1021933-23</strain>
    </source>
</reference>
<proteinExistence type="predicted"/>
<protein>
    <submittedName>
        <fullName evidence="1">Uncharacterized protein</fullName>
    </submittedName>
</protein>
<accession>A0A6C0ADP5</accession>
<organism evidence="1">
    <name type="scientific">viral metagenome</name>
    <dbReference type="NCBI Taxonomy" id="1070528"/>
    <lineage>
        <taxon>unclassified sequences</taxon>
        <taxon>metagenomes</taxon>
        <taxon>organismal metagenomes</taxon>
    </lineage>
</organism>
<evidence type="ECO:0000313" key="1">
    <source>
        <dbReference type="EMBL" id="QHS77826.1"/>
    </source>
</evidence>
<sequence>MVQEDPGDRKTRTNIKLSFQKIKFYTSLFQKNSQG</sequence>
<name>A0A6C0ADP5_9ZZZZ</name>
<dbReference type="AlphaFoldDB" id="A0A6C0ADP5"/>